<gene>
    <name evidence="8" type="ORF">LKACC12383_01772</name>
</gene>
<sequence length="244" mass="28818">MFPVYILEDNDEQREFYKSIIINTKVINEYAMDIFDVSSVKSFFDIFSETQYGLFFLDMEIDKDTRAGLKLAEWIRTNIPNANIVFVTTHEELSFLTLERKVSPMDYVLKDFTIEKIKSHIVDDVILSQKYYDKDIYTKRTTFGYKIGSKYFSLPMDELILLYTDKSLSGQVNLISKDRRASFPGNLNYYEKKYDNLLRVDKSSLVNKSKMISYDSNKRILYLENNLDCNVSLRRASLVRKRFK</sequence>
<dbReference type="InterPro" id="IPR011006">
    <property type="entry name" value="CheY-like_superfamily"/>
</dbReference>
<dbReference type="PROSITE" id="PS50110">
    <property type="entry name" value="RESPONSE_REGULATORY"/>
    <property type="match status" value="1"/>
</dbReference>
<evidence type="ECO:0000256" key="1">
    <source>
        <dbReference type="ARBA" id="ARBA00022490"/>
    </source>
</evidence>
<dbReference type="GO" id="GO:0003677">
    <property type="term" value="F:DNA binding"/>
    <property type="evidence" value="ECO:0007669"/>
    <property type="project" value="InterPro"/>
</dbReference>
<dbReference type="RefSeq" id="WP_054642781.1">
    <property type="nucleotide sequence ID" value="NZ_LNUB01000047.1"/>
</dbReference>
<keyword evidence="5" id="KW-0597">Phosphoprotein</keyword>
<dbReference type="AlphaFoldDB" id="A0A210P7T4"/>
<dbReference type="Gene3D" id="2.40.50.1020">
    <property type="entry name" value="LytTr DNA-binding domain"/>
    <property type="match status" value="1"/>
</dbReference>
<dbReference type="PANTHER" id="PTHR37299:SF3">
    <property type="entry name" value="STAGE 0 SPORULATION PROTEIN A HOMOLOG"/>
    <property type="match status" value="1"/>
</dbReference>
<dbReference type="PROSITE" id="PS50930">
    <property type="entry name" value="HTH_LYTTR"/>
    <property type="match status" value="1"/>
</dbReference>
<feature type="modified residue" description="4-aspartylphosphate" evidence="5">
    <location>
        <position position="58"/>
    </location>
</feature>
<comment type="caution">
    <text evidence="8">The sequence shown here is derived from an EMBL/GenBank/DDBJ whole genome shotgun (WGS) entry which is preliminary data.</text>
</comment>
<evidence type="ECO:0000256" key="2">
    <source>
        <dbReference type="ARBA" id="ARBA00023012"/>
    </source>
</evidence>
<comment type="function">
    <text evidence="4">Required for high-level post-exponential phase expression of a series of secreted proteins.</text>
</comment>
<dbReference type="InterPro" id="IPR001789">
    <property type="entry name" value="Sig_transdc_resp-reg_receiver"/>
</dbReference>
<evidence type="ECO:0000313" key="9">
    <source>
        <dbReference type="Proteomes" id="UP000196649"/>
    </source>
</evidence>
<evidence type="ECO:0000256" key="5">
    <source>
        <dbReference type="PROSITE-ProRule" id="PRU00169"/>
    </source>
</evidence>
<feature type="domain" description="Response regulatory" evidence="6">
    <location>
        <begin position="3"/>
        <end position="125"/>
    </location>
</feature>
<proteinExistence type="predicted"/>
<dbReference type="InterPro" id="IPR046947">
    <property type="entry name" value="LytR-like"/>
</dbReference>
<evidence type="ECO:0000259" key="7">
    <source>
        <dbReference type="PROSITE" id="PS50930"/>
    </source>
</evidence>
<dbReference type="Pfam" id="PF00072">
    <property type="entry name" value="Response_reg"/>
    <property type="match status" value="1"/>
</dbReference>
<evidence type="ECO:0000259" key="6">
    <source>
        <dbReference type="PROSITE" id="PS50110"/>
    </source>
</evidence>
<evidence type="ECO:0000256" key="4">
    <source>
        <dbReference type="ARBA" id="ARBA00037164"/>
    </source>
</evidence>
<keyword evidence="2" id="KW-0902">Two-component regulatory system</keyword>
<dbReference type="SMART" id="SM00850">
    <property type="entry name" value="LytTR"/>
    <property type="match status" value="1"/>
</dbReference>
<dbReference type="PANTHER" id="PTHR37299">
    <property type="entry name" value="TRANSCRIPTIONAL REGULATOR-RELATED"/>
    <property type="match status" value="1"/>
</dbReference>
<dbReference type="Pfam" id="PF04397">
    <property type="entry name" value="LytTR"/>
    <property type="match status" value="1"/>
</dbReference>
<reference evidence="8 9" key="1">
    <citation type="submission" date="2017-03" db="EMBL/GenBank/DDBJ databases">
        <title>Genome sequence of Lactobacillus kimchii KACC 12383.</title>
        <authorList>
            <person name="Chun J."/>
        </authorList>
    </citation>
    <scope>NUCLEOTIDE SEQUENCE [LARGE SCALE GENOMIC DNA]</scope>
    <source>
        <strain evidence="8 9">KACC 12383</strain>
    </source>
</reference>
<dbReference type="InterPro" id="IPR007492">
    <property type="entry name" value="LytTR_DNA-bd_dom"/>
</dbReference>
<evidence type="ECO:0000256" key="3">
    <source>
        <dbReference type="ARBA" id="ARBA00023159"/>
    </source>
</evidence>
<organism evidence="8 9">
    <name type="scientific">Companilactobacillus kimchii</name>
    <dbReference type="NCBI Taxonomy" id="2801452"/>
    <lineage>
        <taxon>Bacteria</taxon>
        <taxon>Bacillati</taxon>
        <taxon>Bacillota</taxon>
        <taxon>Bacilli</taxon>
        <taxon>Lactobacillales</taxon>
        <taxon>Lactobacillaceae</taxon>
        <taxon>Companilactobacillus</taxon>
    </lineage>
</organism>
<dbReference type="EMBL" id="MXAL01000008">
    <property type="protein sequence ID" value="OWF32549.1"/>
    <property type="molecule type" value="Genomic_DNA"/>
</dbReference>
<evidence type="ECO:0000313" key="8">
    <source>
        <dbReference type="EMBL" id="OWF32549.1"/>
    </source>
</evidence>
<keyword evidence="3" id="KW-0010">Activator</keyword>
<keyword evidence="1" id="KW-0963">Cytoplasm</keyword>
<dbReference type="SMART" id="SM00448">
    <property type="entry name" value="REC"/>
    <property type="match status" value="1"/>
</dbReference>
<dbReference type="Proteomes" id="UP000196649">
    <property type="component" value="Unassembled WGS sequence"/>
</dbReference>
<dbReference type="SUPFAM" id="SSF52172">
    <property type="entry name" value="CheY-like"/>
    <property type="match status" value="1"/>
</dbReference>
<accession>A0A210P7T4</accession>
<dbReference type="Gene3D" id="3.40.50.2300">
    <property type="match status" value="1"/>
</dbReference>
<feature type="domain" description="HTH LytTR-type" evidence="7">
    <location>
        <begin position="143"/>
        <end position="244"/>
    </location>
</feature>
<protein>
    <submittedName>
        <fullName evidence="8">Accessory regulator</fullName>
    </submittedName>
</protein>
<dbReference type="GO" id="GO:0000156">
    <property type="term" value="F:phosphorelay response regulator activity"/>
    <property type="evidence" value="ECO:0007669"/>
    <property type="project" value="InterPro"/>
</dbReference>
<name>A0A210P7T4_9LACO</name>